<feature type="transmembrane region" description="Helical" evidence="2">
    <location>
        <begin position="25"/>
        <end position="45"/>
    </location>
</feature>
<reference evidence="3 4" key="1">
    <citation type="submission" date="2019-02" db="EMBL/GenBank/DDBJ databases">
        <title>Deep-cultivation of Planctomycetes and their phenomic and genomic characterization uncovers novel biology.</title>
        <authorList>
            <person name="Wiegand S."/>
            <person name="Jogler M."/>
            <person name="Boedeker C."/>
            <person name="Pinto D."/>
            <person name="Vollmers J."/>
            <person name="Rivas-Marin E."/>
            <person name="Kohn T."/>
            <person name="Peeters S.H."/>
            <person name="Heuer A."/>
            <person name="Rast P."/>
            <person name="Oberbeckmann S."/>
            <person name="Bunk B."/>
            <person name="Jeske O."/>
            <person name="Meyerdierks A."/>
            <person name="Storesund J.E."/>
            <person name="Kallscheuer N."/>
            <person name="Luecker S."/>
            <person name="Lage O.M."/>
            <person name="Pohl T."/>
            <person name="Merkel B.J."/>
            <person name="Hornburger P."/>
            <person name="Mueller R.-W."/>
            <person name="Bruemmer F."/>
            <person name="Labrenz M."/>
            <person name="Spormann A.M."/>
            <person name="Op den Camp H."/>
            <person name="Overmann J."/>
            <person name="Amann R."/>
            <person name="Jetten M.S.M."/>
            <person name="Mascher T."/>
            <person name="Medema M.H."/>
            <person name="Devos D.P."/>
            <person name="Kaster A.-K."/>
            <person name="Ovreas L."/>
            <person name="Rohde M."/>
            <person name="Galperin M.Y."/>
            <person name="Jogler C."/>
        </authorList>
    </citation>
    <scope>NUCLEOTIDE SEQUENCE [LARGE SCALE GENOMIC DNA]</scope>
    <source>
        <strain evidence="3 4">K23_9</strain>
    </source>
</reference>
<keyword evidence="2" id="KW-1133">Transmembrane helix</keyword>
<proteinExistence type="predicted"/>
<dbReference type="OrthoDB" id="258139at2"/>
<keyword evidence="1" id="KW-0175">Coiled coil</keyword>
<accession>A0A517P2Q1</accession>
<protein>
    <submittedName>
        <fullName evidence="3">Uncharacterized protein</fullName>
    </submittedName>
</protein>
<evidence type="ECO:0000256" key="1">
    <source>
        <dbReference type="SAM" id="Coils"/>
    </source>
</evidence>
<organism evidence="3 4">
    <name type="scientific">Stieleria marina</name>
    <dbReference type="NCBI Taxonomy" id="1930275"/>
    <lineage>
        <taxon>Bacteria</taxon>
        <taxon>Pseudomonadati</taxon>
        <taxon>Planctomycetota</taxon>
        <taxon>Planctomycetia</taxon>
        <taxon>Pirellulales</taxon>
        <taxon>Pirellulaceae</taxon>
        <taxon>Stieleria</taxon>
    </lineage>
</organism>
<dbReference type="EMBL" id="CP036526">
    <property type="protein sequence ID" value="QDT13647.1"/>
    <property type="molecule type" value="Genomic_DNA"/>
</dbReference>
<keyword evidence="4" id="KW-1185">Reference proteome</keyword>
<gene>
    <name evidence="3" type="ORF">K239x_56670</name>
</gene>
<sequence length="635" mass="69991">MIATTQTASIQITLGNFVARPMPRFLGVLVLLCASAFGDGAFWIVNAQANPSTAHPERPLSAHGTIPGAKELAKRLYEVYRKHESAAIDLDTRTDNPSRLPYRKLSQAGAELYLEKREAKRLRLMGEPAAVELERLLQLVNKEMHRLMGTYRGTTAGAAQVQKNLAQLNRIRPRNDKALDKIADAIKNNQLEQAEKQLEKMGSDLEELLFIMIPSQRKPHEQKFLTVRGQLDAKLTPLRRQQYAEQAKLAVAANLQQAGDFLTESRRVAAEMAANGKVTAADQDELDAPGAVRYLAEQWGQASAALIRSMAIQWAFSNASPSQFHETTMPRVSQLTTAAKEAITGVIDAAAVSTSAEAIPALYSDLLLELSYIDRRMVGSGVSKDCAPAMQRLASKASGFPAQIAAYQRAVEQPLKWRSRFARLSAESLDQGYLNAAAAISQEFNVTQFSQPKIFRPGNPGKRVLMTSTFVPSSGWKVADLKPFVIGLRVSENDTLRLYEGSLTALVKFDGRHYSNIAVGMPLQREWDDLKISLMINDDHPPLSIEAADAMSSAQARDFVRVGGAIRQVHLEAAVTRFINLPGRANQLAKLGGLPILADDMPAIEQACWRLDIEPHWVQHRYFTVAIPSKLPKAK</sequence>
<name>A0A517P2Q1_9BACT</name>
<dbReference type="Proteomes" id="UP000319817">
    <property type="component" value="Chromosome"/>
</dbReference>
<evidence type="ECO:0000313" key="3">
    <source>
        <dbReference type="EMBL" id="QDT13647.1"/>
    </source>
</evidence>
<keyword evidence="2" id="KW-0472">Membrane</keyword>
<keyword evidence="2" id="KW-0812">Transmembrane</keyword>
<evidence type="ECO:0000313" key="4">
    <source>
        <dbReference type="Proteomes" id="UP000319817"/>
    </source>
</evidence>
<dbReference type="AlphaFoldDB" id="A0A517P2Q1"/>
<evidence type="ECO:0000256" key="2">
    <source>
        <dbReference type="SAM" id="Phobius"/>
    </source>
</evidence>
<feature type="coiled-coil region" evidence="1">
    <location>
        <begin position="175"/>
        <end position="211"/>
    </location>
</feature>
<dbReference type="RefSeq" id="WP_145421387.1">
    <property type="nucleotide sequence ID" value="NZ_CP036526.1"/>
</dbReference>